<reference evidence="2" key="1">
    <citation type="submission" date="2016-05" db="EMBL/GenBank/DDBJ databases">
        <authorList>
            <person name="Lavstsen T."/>
            <person name="Jespersen J.S."/>
        </authorList>
    </citation>
    <scope>NUCLEOTIDE SEQUENCE</scope>
    <source>
        <tissue evidence="2">Brain</tissue>
    </source>
</reference>
<feature type="region of interest" description="Disordered" evidence="1">
    <location>
        <begin position="1"/>
        <end position="34"/>
    </location>
</feature>
<feature type="non-terminal residue" evidence="2">
    <location>
        <position position="52"/>
    </location>
</feature>
<feature type="non-terminal residue" evidence="2">
    <location>
        <position position="1"/>
    </location>
</feature>
<feature type="compositionally biased region" description="Polar residues" evidence="1">
    <location>
        <begin position="1"/>
        <end position="18"/>
    </location>
</feature>
<sequence>VTNSAQQKETLLSSSPVGETTEKRKSHLTREHKGTPCFAPEQLLSPASFYFI</sequence>
<dbReference type="EMBL" id="HAEA01015453">
    <property type="protein sequence ID" value="SBQ43933.1"/>
    <property type="molecule type" value="Transcribed_RNA"/>
</dbReference>
<reference evidence="2" key="2">
    <citation type="submission" date="2016-06" db="EMBL/GenBank/DDBJ databases">
        <title>The genome of a short-lived fish provides insights into sex chromosome evolution and the genetic control of aging.</title>
        <authorList>
            <person name="Reichwald K."/>
            <person name="Felder M."/>
            <person name="Petzold A."/>
            <person name="Koch P."/>
            <person name="Groth M."/>
            <person name="Platzer M."/>
        </authorList>
    </citation>
    <scope>NUCLEOTIDE SEQUENCE</scope>
    <source>
        <tissue evidence="2">Brain</tissue>
    </source>
</reference>
<name>A0A1A8EDD0_NOTKA</name>
<gene>
    <name evidence="2" type="primary">SI:CH211-119O8.4</name>
</gene>
<proteinExistence type="predicted"/>
<feature type="compositionally biased region" description="Basic and acidic residues" evidence="1">
    <location>
        <begin position="20"/>
        <end position="34"/>
    </location>
</feature>
<protein>
    <submittedName>
        <fullName evidence="2">Si:ch211-119o8.4</fullName>
    </submittedName>
</protein>
<evidence type="ECO:0000256" key="1">
    <source>
        <dbReference type="SAM" id="MobiDB-lite"/>
    </source>
</evidence>
<dbReference type="AlphaFoldDB" id="A0A1A8EDD0"/>
<evidence type="ECO:0000313" key="2">
    <source>
        <dbReference type="EMBL" id="SBQ43933.1"/>
    </source>
</evidence>
<accession>A0A1A8EDD0</accession>
<organism evidence="2">
    <name type="scientific">Nothobranchius kadleci</name>
    <name type="common">African annual killifish</name>
    <dbReference type="NCBI Taxonomy" id="1051664"/>
    <lineage>
        <taxon>Eukaryota</taxon>
        <taxon>Metazoa</taxon>
        <taxon>Chordata</taxon>
        <taxon>Craniata</taxon>
        <taxon>Vertebrata</taxon>
        <taxon>Euteleostomi</taxon>
        <taxon>Actinopterygii</taxon>
        <taxon>Neopterygii</taxon>
        <taxon>Teleostei</taxon>
        <taxon>Neoteleostei</taxon>
        <taxon>Acanthomorphata</taxon>
        <taxon>Ovalentaria</taxon>
        <taxon>Atherinomorphae</taxon>
        <taxon>Cyprinodontiformes</taxon>
        <taxon>Nothobranchiidae</taxon>
        <taxon>Nothobranchius</taxon>
    </lineage>
</organism>